<evidence type="ECO:0000313" key="5">
    <source>
        <dbReference type="Proteomes" id="UP001146120"/>
    </source>
</evidence>
<feature type="domain" description="FHF complex subunit HOOK-interacting protein C-terminal" evidence="3">
    <location>
        <begin position="714"/>
        <end position="801"/>
    </location>
</feature>
<reference evidence="4" key="1">
    <citation type="submission" date="2022-11" db="EMBL/GenBank/DDBJ databases">
        <authorList>
            <person name="Morgan W.R."/>
            <person name="Tartar A."/>
        </authorList>
    </citation>
    <scope>NUCLEOTIDE SEQUENCE</scope>
    <source>
        <strain evidence="4">ARSEF 373</strain>
    </source>
</reference>
<reference evidence="4" key="2">
    <citation type="journal article" date="2023" name="Microbiol Resour">
        <title>Decontamination and Annotation of the Draft Genome Sequence of the Oomycete Lagenidium giganteum ARSEF 373.</title>
        <authorList>
            <person name="Morgan W.R."/>
            <person name="Tartar A."/>
        </authorList>
    </citation>
    <scope>NUCLEOTIDE SEQUENCE</scope>
    <source>
        <strain evidence="4">ARSEF 373</strain>
    </source>
</reference>
<dbReference type="InterPro" id="IPR019384">
    <property type="entry name" value="FHIP"/>
</dbReference>
<feature type="region of interest" description="Disordered" evidence="2">
    <location>
        <begin position="868"/>
        <end position="912"/>
    </location>
</feature>
<feature type="compositionally biased region" description="Acidic residues" evidence="2">
    <location>
        <begin position="597"/>
        <end position="611"/>
    </location>
</feature>
<protein>
    <recommendedName>
        <fullName evidence="3">FHF complex subunit HOOK-interacting protein C-terminal domain-containing protein</fullName>
    </recommendedName>
</protein>
<feature type="compositionally biased region" description="Polar residues" evidence="2">
    <location>
        <begin position="882"/>
        <end position="896"/>
    </location>
</feature>
<dbReference type="InterPro" id="IPR045669">
    <property type="entry name" value="FHIP_C"/>
</dbReference>
<dbReference type="PANTHER" id="PTHR21705:SF11">
    <property type="entry name" value="FHIP FAMILY PROTEIN CG3558"/>
    <property type="match status" value="1"/>
</dbReference>
<evidence type="ECO:0000259" key="3">
    <source>
        <dbReference type="Pfam" id="PF19314"/>
    </source>
</evidence>
<feature type="region of interest" description="Disordered" evidence="2">
    <location>
        <begin position="595"/>
        <end position="664"/>
    </location>
</feature>
<gene>
    <name evidence="4" type="ORF">N0F65_003396</name>
</gene>
<comment type="caution">
    <text evidence="4">The sequence shown here is derived from an EMBL/GenBank/DDBJ whole genome shotgun (WGS) entry which is preliminary data.</text>
</comment>
<dbReference type="EMBL" id="DAKRPA010000137">
    <property type="protein sequence ID" value="DAZ97373.1"/>
    <property type="molecule type" value="Genomic_DNA"/>
</dbReference>
<keyword evidence="5" id="KW-1185">Reference proteome</keyword>
<dbReference type="PANTHER" id="PTHR21705">
    <property type="entry name" value="RAI16 PROTEIN-RELATED"/>
    <property type="match status" value="1"/>
</dbReference>
<name>A0AAV2YVV5_9STRA</name>
<comment type="similarity">
    <text evidence="1">Belongs to the FHIP family.</text>
</comment>
<evidence type="ECO:0000256" key="2">
    <source>
        <dbReference type="SAM" id="MobiDB-lite"/>
    </source>
</evidence>
<evidence type="ECO:0000256" key="1">
    <source>
        <dbReference type="ARBA" id="ARBA00024336"/>
    </source>
</evidence>
<sequence>MSWLKSKIKMVALRASETLAQAADIVAPTLYESRVEEFHHRWQTVTRFLESIMNRELDPAEQRRLLLDSHTKESLQKLVLLVYAEENASDRMELTLANQQQAELDSTQQQPRECLEYLLEKQILPHLCDAGKRDQPSGMMSLSMQFVGALLSRVNYPLLPTREVHVSVVALIQAATKKEVEDPVVRKCLINLLNVLWRKLRCDPVQTEFFFHQATRLSIHKTGSGPSSDYTLQASTAKDSVSDFVLFTALLPHMFALGKTGHRCREALAIAAGVHEPTLCRFILTLTPFCHYIVNGIIAAYDALPKAGGAPSSPSSAGADVDTQGMEGQLELLAVRLRFCCTLAMVGRFELEDEDDNSRQTSDDGTARRTSITNELLTQFQTRFLAGPLVDALLDTSEATSRTATLYARIMLEELASCCAETAANPLLSVFVQFLVDHTQGVDTGPTASSPETEELSAVERLPRELLHRMDALSPSLSIAAIDLYTSLLELQDSAIDTALLGPFDEEAAKRRRSSGALSPRSATSVMWFASRFPSSTVAAFAHLWKLQGFGGHTNDVEASLAAGSADDSDTSEDQVVSLLSYIADAEYAACRRVPDVDDDSESSEDEDQEAEAANQLSPETTATANTTNDAVLSPTPTQRTRRVSDKAKGSERTAAARNASRPLREAQLSISIPSFSPVATRFRLRALPTASTQATTTTVEKSDTGMASSELTLFMRIVLTRLERVLESSFQENLALSGLLSAMAQKERCVSFVFDLKDKRPAGQSVRSVLEDVYADAARRIARLPNGHSRVQDVRRKLVEENGDHALNSLEPETRLLCGFVVVEEMLKELCSLLFARERVKNLPLHPEGYYLEPKQHGSASTWHVHAVPGESLPSDGGFSPRSTSSSVDNATSAGLGSEPPRTGSIGKEFEQLIAEAESKMESLLVSTHSAEQSQ</sequence>
<dbReference type="Proteomes" id="UP001146120">
    <property type="component" value="Unassembled WGS sequence"/>
</dbReference>
<dbReference type="Pfam" id="PF10257">
    <property type="entry name" value="RAI16-like"/>
    <property type="match status" value="1"/>
</dbReference>
<dbReference type="AlphaFoldDB" id="A0AAV2YVV5"/>
<organism evidence="4 5">
    <name type="scientific">Lagenidium giganteum</name>
    <dbReference type="NCBI Taxonomy" id="4803"/>
    <lineage>
        <taxon>Eukaryota</taxon>
        <taxon>Sar</taxon>
        <taxon>Stramenopiles</taxon>
        <taxon>Oomycota</taxon>
        <taxon>Peronosporomycetes</taxon>
        <taxon>Pythiales</taxon>
        <taxon>Pythiaceae</taxon>
    </lineage>
</organism>
<dbReference type="Pfam" id="PF19314">
    <property type="entry name" value="DUF5917"/>
    <property type="match status" value="1"/>
</dbReference>
<feature type="compositionally biased region" description="Basic and acidic residues" evidence="2">
    <location>
        <begin position="643"/>
        <end position="652"/>
    </location>
</feature>
<evidence type="ECO:0000313" key="4">
    <source>
        <dbReference type="EMBL" id="DAZ97373.1"/>
    </source>
</evidence>
<accession>A0AAV2YVV5</accession>
<proteinExistence type="inferred from homology"/>